<dbReference type="GO" id="GO:0007099">
    <property type="term" value="P:centriole replication"/>
    <property type="evidence" value="ECO:0007669"/>
    <property type="project" value="InterPro"/>
</dbReference>
<feature type="region of interest" description="Disordered" evidence="1">
    <location>
        <begin position="204"/>
        <end position="228"/>
    </location>
</feature>
<protein>
    <submittedName>
        <fullName evidence="2">Uncharacterized protein</fullName>
    </submittedName>
</protein>
<feature type="compositionally biased region" description="Basic and acidic residues" evidence="1">
    <location>
        <begin position="172"/>
        <end position="184"/>
    </location>
</feature>
<feature type="compositionally biased region" description="Basic and acidic residues" evidence="1">
    <location>
        <begin position="218"/>
        <end position="228"/>
    </location>
</feature>
<dbReference type="PANTHER" id="PTHR15732">
    <property type="entry name" value="PROTEIN MOONRAKER"/>
    <property type="match status" value="1"/>
</dbReference>
<feature type="compositionally biased region" description="Low complexity" evidence="1">
    <location>
        <begin position="151"/>
        <end position="162"/>
    </location>
</feature>
<dbReference type="AlphaFoldDB" id="A0A3B4GGP9"/>
<dbReference type="PANTHER" id="PTHR15732:SF4">
    <property type="entry name" value="PROTEIN MOONRAKER"/>
    <property type="match status" value="1"/>
</dbReference>
<name>A0A3B4GGP9_9CICH</name>
<evidence type="ECO:0000256" key="1">
    <source>
        <dbReference type="SAM" id="MobiDB-lite"/>
    </source>
</evidence>
<dbReference type="GO" id="GO:0034451">
    <property type="term" value="C:centriolar satellite"/>
    <property type="evidence" value="ECO:0007669"/>
    <property type="project" value="TreeGrafter"/>
</dbReference>
<dbReference type="GeneTree" id="ENSGT00940000178004"/>
<organism evidence="2">
    <name type="scientific">Pundamilia nyererei</name>
    <dbReference type="NCBI Taxonomy" id="303518"/>
    <lineage>
        <taxon>Eukaryota</taxon>
        <taxon>Metazoa</taxon>
        <taxon>Chordata</taxon>
        <taxon>Craniata</taxon>
        <taxon>Vertebrata</taxon>
        <taxon>Euteleostomi</taxon>
        <taxon>Actinopterygii</taxon>
        <taxon>Neopterygii</taxon>
        <taxon>Teleostei</taxon>
        <taxon>Neoteleostei</taxon>
        <taxon>Acanthomorphata</taxon>
        <taxon>Ovalentaria</taxon>
        <taxon>Cichlomorphae</taxon>
        <taxon>Cichliformes</taxon>
        <taxon>Cichlidae</taxon>
        <taxon>African cichlids</taxon>
        <taxon>Pseudocrenilabrinae</taxon>
        <taxon>Haplochromini</taxon>
        <taxon>Pundamilia</taxon>
    </lineage>
</organism>
<sequence>MHHGNPPAACTYCKGRIQGHVIQPYLYLLFNDTVPASTRNRATHVGLPVPIVIERLLPVSEVKENVDSARSSFSFTTLSEERLQAAVKQAKRDLRRRRLESLTKLSAKPSQEASLFETSDVELRQMMSKASSPKEKVTVAGAKQHTSQKHPISSMPRMSRSPPTRDPGLRQVEGDKEAPLSHEIHRLQNELELYIQKVEELQRPGGSLATEPGLSSQRKKEAQHEALR</sequence>
<dbReference type="GO" id="GO:0071539">
    <property type="term" value="P:protein localization to centrosome"/>
    <property type="evidence" value="ECO:0007669"/>
    <property type="project" value="TreeGrafter"/>
</dbReference>
<reference evidence="2" key="1">
    <citation type="submission" date="2023-09" db="UniProtKB">
        <authorList>
            <consortium name="Ensembl"/>
        </authorList>
    </citation>
    <scope>IDENTIFICATION</scope>
</reference>
<feature type="region of interest" description="Disordered" evidence="1">
    <location>
        <begin position="126"/>
        <end position="184"/>
    </location>
</feature>
<dbReference type="STRING" id="303518.ENSPNYP00000022105"/>
<dbReference type="InterPro" id="IPR031447">
    <property type="entry name" value="MNR"/>
</dbReference>
<dbReference type="Ensembl" id="ENSPNYT00000022645.1">
    <property type="protein sequence ID" value="ENSPNYP00000022105.1"/>
    <property type="gene ID" value="ENSPNYG00000016694.1"/>
</dbReference>
<dbReference type="Pfam" id="PF15718">
    <property type="entry name" value="MNR"/>
    <property type="match status" value="1"/>
</dbReference>
<proteinExistence type="predicted"/>
<evidence type="ECO:0000313" key="2">
    <source>
        <dbReference type="Ensembl" id="ENSPNYP00000022105.1"/>
    </source>
</evidence>
<accession>A0A3B4GGP9</accession>